<keyword evidence="4 5" id="KW-0520">NAD</keyword>
<evidence type="ECO:0000256" key="6">
    <source>
        <dbReference type="PIRSR" id="PIRSR000183-1"/>
    </source>
</evidence>
<accession>A0A7C9BLK3</accession>
<dbReference type="EMBL" id="WHLY01000002">
    <property type="protein sequence ID" value="MPR36883.1"/>
    <property type="molecule type" value="Genomic_DNA"/>
</dbReference>
<evidence type="ECO:0000256" key="3">
    <source>
        <dbReference type="ARBA" id="ARBA00023002"/>
    </source>
</evidence>
<evidence type="ECO:0000259" key="10">
    <source>
        <dbReference type="SMART" id="SM01003"/>
    </source>
</evidence>
<dbReference type="AlphaFoldDB" id="A0A7C9BLK3"/>
<feature type="binding site" evidence="8">
    <location>
        <position position="220"/>
    </location>
    <ligand>
        <name>NAD(+)</name>
        <dbReference type="ChEBI" id="CHEBI:57540"/>
    </ligand>
</feature>
<dbReference type="PANTHER" id="PTHR42795:SF1">
    <property type="entry name" value="ALANINE DEHYDROGENASE"/>
    <property type="match status" value="1"/>
</dbReference>
<dbReference type="InterPro" id="IPR007886">
    <property type="entry name" value="AlaDH/PNT_N"/>
</dbReference>
<dbReference type="PIRSF" id="PIRSF000183">
    <property type="entry name" value="Alanine_dh"/>
    <property type="match status" value="1"/>
</dbReference>
<dbReference type="PANTHER" id="PTHR42795">
    <property type="entry name" value="ALANINE DEHYDROGENASE"/>
    <property type="match status" value="1"/>
</dbReference>
<dbReference type="SMART" id="SM01003">
    <property type="entry name" value="AlaDh_PNT_N"/>
    <property type="match status" value="1"/>
</dbReference>
<evidence type="ECO:0000256" key="2">
    <source>
        <dbReference type="ARBA" id="ARBA00012897"/>
    </source>
</evidence>
<keyword evidence="12" id="KW-1185">Reference proteome</keyword>
<comment type="similarity">
    <text evidence="1 5">Belongs to the AlaDH/PNT family.</text>
</comment>
<evidence type="ECO:0000313" key="12">
    <source>
        <dbReference type="Proteomes" id="UP000479293"/>
    </source>
</evidence>
<dbReference type="Pfam" id="PF05222">
    <property type="entry name" value="AlaDh_PNT_N"/>
    <property type="match status" value="1"/>
</dbReference>
<evidence type="ECO:0000313" key="11">
    <source>
        <dbReference type="EMBL" id="MPR36883.1"/>
    </source>
</evidence>
<dbReference type="GO" id="GO:0005886">
    <property type="term" value="C:plasma membrane"/>
    <property type="evidence" value="ECO:0007669"/>
    <property type="project" value="TreeGrafter"/>
</dbReference>
<dbReference type="Gene3D" id="3.40.50.720">
    <property type="entry name" value="NAD(P)-binding Rossmann-like Domain"/>
    <property type="match status" value="2"/>
</dbReference>
<dbReference type="InterPro" id="IPR007698">
    <property type="entry name" value="AlaDH/PNT_NAD(H)-bd"/>
</dbReference>
<evidence type="ECO:0000256" key="7">
    <source>
        <dbReference type="PIRSR" id="PIRSR000183-2"/>
    </source>
</evidence>
<evidence type="ECO:0000256" key="8">
    <source>
        <dbReference type="PIRSR" id="PIRSR000183-3"/>
    </source>
</evidence>
<feature type="binding site" evidence="8">
    <location>
        <position position="203"/>
    </location>
    <ligand>
        <name>NAD(+)</name>
        <dbReference type="ChEBI" id="CHEBI:57540"/>
    </ligand>
</feature>
<dbReference type="GO" id="GO:0000166">
    <property type="term" value="F:nucleotide binding"/>
    <property type="evidence" value="ECO:0007669"/>
    <property type="project" value="UniProtKB-KW"/>
</dbReference>
<comment type="catalytic activity">
    <reaction evidence="5">
        <text>L-alanine + NAD(+) + H2O = pyruvate + NH4(+) + NADH + H(+)</text>
        <dbReference type="Rhea" id="RHEA:18405"/>
        <dbReference type="ChEBI" id="CHEBI:15361"/>
        <dbReference type="ChEBI" id="CHEBI:15377"/>
        <dbReference type="ChEBI" id="CHEBI:15378"/>
        <dbReference type="ChEBI" id="CHEBI:28938"/>
        <dbReference type="ChEBI" id="CHEBI:57540"/>
        <dbReference type="ChEBI" id="CHEBI:57945"/>
        <dbReference type="ChEBI" id="CHEBI:57972"/>
        <dbReference type="EC" id="1.4.1.1"/>
    </reaction>
</comment>
<dbReference type="SUPFAM" id="SSF52283">
    <property type="entry name" value="Formate/glycerate dehydrogenase catalytic domain-like"/>
    <property type="match status" value="1"/>
</dbReference>
<evidence type="ECO:0000256" key="1">
    <source>
        <dbReference type="ARBA" id="ARBA00005689"/>
    </source>
</evidence>
<feature type="domain" description="Alanine dehydrogenase/pyridine nucleotide transhydrogenase N-terminal" evidence="10">
    <location>
        <begin position="4"/>
        <end position="137"/>
    </location>
</feature>
<gene>
    <name evidence="11" type="primary">ald</name>
    <name evidence="11" type="ORF">GBK04_27015</name>
</gene>
<feature type="domain" description="Alanine dehydrogenase/pyridine nucleotide transhydrogenase NAD(H)-binding" evidence="9">
    <location>
        <begin position="149"/>
        <end position="297"/>
    </location>
</feature>
<feature type="binding site" evidence="8">
    <location>
        <begin position="298"/>
        <end position="301"/>
    </location>
    <ligand>
        <name>NAD(+)</name>
        <dbReference type="ChEBI" id="CHEBI:57540"/>
    </ligand>
</feature>
<evidence type="ECO:0000256" key="5">
    <source>
        <dbReference type="PIRNR" id="PIRNR000183"/>
    </source>
</evidence>
<dbReference type="InterPro" id="IPR008141">
    <property type="entry name" value="Ala_DH"/>
</dbReference>
<proteinExistence type="inferred from homology"/>
<dbReference type="Proteomes" id="UP000479293">
    <property type="component" value="Unassembled WGS sequence"/>
</dbReference>
<keyword evidence="3 5" id="KW-0560">Oxidoreductase</keyword>
<name>A0A7C9BLK3_9BACT</name>
<feature type="binding site" evidence="8">
    <location>
        <begin position="267"/>
        <end position="270"/>
    </location>
    <ligand>
        <name>NAD(+)</name>
        <dbReference type="ChEBI" id="CHEBI:57540"/>
    </ligand>
</feature>
<dbReference type="EC" id="1.4.1.1" evidence="2 5"/>
<feature type="active site" description="Proton donor/acceptor" evidence="6">
    <location>
        <position position="96"/>
    </location>
</feature>
<feature type="binding site" evidence="7">
    <location>
        <position position="15"/>
    </location>
    <ligand>
        <name>substrate</name>
    </ligand>
</feature>
<organism evidence="11 12">
    <name type="scientific">Salmonirosea aquatica</name>
    <dbReference type="NCBI Taxonomy" id="2654236"/>
    <lineage>
        <taxon>Bacteria</taxon>
        <taxon>Pseudomonadati</taxon>
        <taxon>Bacteroidota</taxon>
        <taxon>Cytophagia</taxon>
        <taxon>Cytophagales</taxon>
        <taxon>Spirosomataceae</taxon>
        <taxon>Salmonirosea</taxon>
    </lineage>
</organism>
<dbReference type="GO" id="GO:0042853">
    <property type="term" value="P:L-alanine catabolic process"/>
    <property type="evidence" value="ECO:0007669"/>
    <property type="project" value="InterPro"/>
</dbReference>
<dbReference type="SMART" id="SM01002">
    <property type="entry name" value="AlaDh_PNT_C"/>
    <property type="match status" value="1"/>
</dbReference>
<feature type="binding site" evidence="8">
    <location>
        <begin position="239"/>
        <end position="240"/>
    </location>
    <ligand>
        <name>NAD(+)</name>
        <dbReference type="ChEBI" id="CHEBI:57540"/>
    </ligand>
</feature>
<feature type="binding site" evidence="8">
    <location>
        <position position="134"/>
    </location>
    <ligand>
        <name>NAD(+)</name>
        <dbReference type="ChEBI" id="CHEBI:57540"/>
    </ligand>
</feature>
<dbReference type="PROSITE" id="PS00837">
    <property type="entry name" value="ALADH_PNT_2"/>
    <property type="match status" value="1"/>
</dbReference>
<dbReference type="InterPro" id="IPR036291">
    <property type="entry name" value="NAD(P)-bd_dom_sf"/>
</dbReference>
<dbReference type="CDD" id="cd05305">
    <property type="entry name" value="L-AlaDH"/>
    <property type="match status" value="1"/>
</dbReference>
<dbReference type="GO" id="GO:0000286">
    <property type="term" value="F:alanine dehydrogenase activity"/>
    <property type="evidence" value="ECO:0007669"/>
    <property type="project" value="UniProtKB-UniRule"/>
</dbReference>
<reference evidence="11 12" key="1">
    <citation type="submission" date="2019-10" db="EMBL/GenBank/DDBJ databases">
        <title>Draft Genome Sequence of Cytophagaceae sp. SJW1-29.</title>
        <authorList>
            <person name="Choi A."/>
        </authorList>
    </citation>
    <scope>NUCLEOTIDE SEQUENCE [LARGE SCALE GENOMIC DNA]</scope>
    <source>
        <strain evidence="11 12">SJW1-29</strain>
    </source>
</reference>
<dbReference type="FunFam" id="3.40.50.720:FF:000049">
    <property type="entry name" value="Alanine dehydrogenase"/>
    <property type="match status" value="1"/>
</dbReference>
<evidence type="ECO:0000256" key="4">
    <source>
        <dbReference type="ARBA" id="ARBA00023027"/>
    </source>
</evidence>
<dbReference type="SUPFAM" id="SSF51735">
    <property type="entry name" value="NAD(P)-binding Rossmann-fold domains"/>
    <property type="match status" value="1"/>
</dbReference>
<comment type="caution">
    <text evidence="11">The sequence shown here is derived from an EMBL/GenBank/DDBJ whole genome shotgun (WGS) entry which is preliminary data.</text>
</comment>
<protein>
    <recommendedName>
        <fullName evidence="2 5">Alanine dehydrogenase</fullName>
        <ecNumber evidence="2 5">1.4.1.1</ecNumber>
    </recommendedName>
</protein>
<feature type="active site" description="Proton donor/acceptor" evidence="6">
    <location>
        <position position="270"/>
    </location>
</feature>
<evidence type="ECO:0000259" key="9">
    <source>
        <dbReference type="SMART" id="SM01002"/>
    </source>
</evidence>
<feature type="binding site" evidence="8">
    <location>
        <position position="198"/>
    </location>
    <ligand>
        <name>NAD(+)</name>
        <dbReference type="ChEBI" id="CHEBI:57540"/>
    </ligand>
</feature>
<dbReference type="RefSeq" id="WP_152765168.1">
    <property type="nucleotide sequence ID" value="NZ_WHLY01000002.1"/>
</dbReference>
<sequence>MIIGVPKEIKNNENRVAVTPAGVTEFRRYGHTVYVQASAGQGSGFSDHEYIEAGAQLLDTIGEIYDIAEMIVKVKEPIASEYPLIKENQLLFTYFHFASSEELTHAMIERKAVCLAYETVERADRSLPLLVPMSEVAGRMAIQEGAKYLEKPMGGRGILLGGVAGVKPADVLVLGGGIVGTEAAKMAAGLGAHVTIMDISLPRLRYLEDIMPANVDTVMSNEYNIRRHIQHSDIIIGGVLIPGAKAPSLITRDMLKLMRPGTVMVDVAIDQGGCFETSHATTHQDPTYVVDDVVHYCVANMPGAVPYTSTLALTNSTLPYALQLANLGWQLACARSEELLKGLNIVNGKIVYQGVSDAFGLPYVPVQEVLDSSSSINK</sequence>
<dbReference type="PRINTS" id="PR00411">
    <property type="entry name" value="PNDRDTASEI"/>
</dbReference>
<dbReference type="InterPro" id="IPR008143">
    <property type="entry name" value="Ala_DH/PNT_CS2"/>
</dbReference>
<dbReference type="NCBIfam" id="TIGR00518">
    <property type="entry name" value="alaDH"/>
    <property type="match status" value="1"/>
</dbReference>
<keyword evidence="8" id="KW-0547">Nucleotide-binding</keyword>
<dbReference type="Pfam" id="PF01262">
    <property type="entry name" value="AlaDh_PNT_C"/>
    <property type="match status" value="1"/>
</dbReference>
<feature type="binding site" evidence="7">
    <location>
        <position position="75"/>
    </location>
    <ligand>
        <name>substrate</name>
    </ligand>
</feature>